<dbReference type="PANTHER" id="PTHR23050">
    <property type="entry name" value="CALCIUM BINDING PROTEIN"/>
    <property type="match status" value="1"/>
</dbReference>
<dbReference type="GO" id="GO:0043226">
    <property type="term" value="C:organelle"/>
    <property type="evidence" value="ECO:0007669"/>
    <property type="project" value="UniProtKB-ARBA"/>
</dbReference>
<dbReference type="InterPro" id="IPR018247">
    <property type="entry name" value="EF_Hand_1_Ca_BS"/>
</dbReference>
<dbReference type="Gene3D" id="1.10.238.10">
    <property type="entry name" value="EF-hand"/>
    <property type="match status" value="2"/>
</dbReference>
<evidence type="ECO:0000313" key="4">
    <source>
        <dbReference type="EMBL" id="OAF70931.1"/>
    </source>
</evidence>
<feature type="domain" description="EF-hand" evidence="3">
    <location>
        <begin position="111"/>
        <end position="140"/>
    </location>
</feature>
<dbReference type="InterPro" id="IPR002048">
    <property type="entry name" value="EF_hand_dom"/>
</dbReference>
<dbReference type="PROSITE" id="PS00018">
    <property type="entry name" value="EF_HAND_1"/>
    <property type="match status" value="2"/>
</dbReference>
<dbReference type="FunFam" id="1.10.238.10:FF:000178">
    <property type="entry name" value="Calmodulin-2 A"/>
    <property type="match status" value="1"/>
</dbReference>
<protein>
    <submittedName>
        <fullName evidence="4">Putative calcium-binding protein C50C3.5</fullName>
    </submittedName>
</protein>
<dbReference type="Proteomes" id="UP000078046">
    <property type="component" value="Unassembled WGS sequence"/>
</dbReference>
<accession>A0A177BBN4</accession>
<dbReference type="InterPro" id="IPR011992">
    <property type="entry name" value="EF-hand-dom_pair"/>
</dbReference>
<evidence type="ECO:0000256" key="1">
    <source>
        <dbReference type="ARBA" id="ARBA00022737"/>
    </source>
</evidence>
<organism evidence="4 5">
    <name type="scientific">Intoshia linei</name>
    <dbReference type="NCBI Taxonomy" id="1819745"/>
    <lineage>
        <taxon>Eukaryota</taxon>
        <taxon>Metazoa</taxon>
        <taxon>Spiralia</taxon>
        <taxon>Lophotrochozoa</taxon>
        <taxon>Mesozoa</taxon>
        <taxon>Orthonectida</taxon>
        <taxon>Rhopaluridae</taxon>
        <taxon>Intoshia</taxon>
    </lineage>
</organism>
<evidence type="ECO:0000313" key="5">
    <source>
        <dbReference type="Proteomes" id="UP000078046"/>
    </source>
</evidence>
<dbReference type="SMART" id="SM00054">
    <property type="entry name" value="EFh"/>
    <property type="match status" value="4"/>
</dbReference>
<keyword evidence="5" id="KW-1185">Reference proteome</keyword>
<dbReference type="EMBL" id="LWCA01000098">
    <property type="protein sequence ID" value="OAF70931.1"/>
    <property type="molecule type" value="Genomic_DNA"/>
</dbReference>
<name>A0A177BBN4_9BILA</name>
<sequence length="178" mass="20711">MDNGSDQSVEPDLYSNQFTDREIIGYFTSKYIISINLEFRQVFEYFDDDGSGSISCDELFKILKKLGIKRTKQEVDQMINEIDIDGNGEIDFNEFLAMLSKKDEEVEMTKRDIFDVIDNDKDSFIGQDDLLVYFKKIGIKNVTQREIIIFIRLADKDNDGKLNYDGMLLKVDIRVIEL</sequence>
<dbReference type="SUPFAM" id="SSF47473">
    <property type="entry name" value="EF-hand"/>
    <property type="match status" value="1"/>
</dbReference>
<dbReference type="CDD" id="cd00051">
    <property type="entry name" value="EFh"/>
    <property type="match status" value="1"/>
</dbReference>
<dbReference type="PROSITE" id="PS50222">
    <property type="entry name" value="EF_HAND_2"/>
    <property type="match status" value="3"/>
</dbReference>
<keyword evidence="1" id="KW-0677">Repeat</keyword>
<feature type="domain" description="EF-hand" evidence="3">
    <location>
        <begin position="70"/>
        <end position="105"/>
    </location>
</feature>
<feature type="domain" description="EF-hand" evidence="3">
    <location>
        <begin position="34"/>
        <end position="69"/>
    </location>
</feature>
<evidence type="ECO:0000259" key="3">
    <source>
        <dbReference type="PROSITE" id="PS50222"/>
    </source>
</evidence>
<proteinExistence type="predicted"/>
<dbReference type="GO" id="GO:0005509">
    <property type="term" value="F:calcium ion binding"/>
    <property type="evidence" value="ECO:0007669"/>
    <property type="project" value="InterPro"/>
</dbReference>
<keyword evidence="2" id="KW-0106">Calcium</keyword>
<evidence type="ECO:0000256" key="2">
    <source>
        <dbReference type="ARBA" id="ARBA00022837"/>
    </source>
</evidence>
<dbReference type="AlphaFoldDB" id="A0A177BBN4"/>
<comment type="caution">
    <text evidence="4">The sequence shown here is derived from an EMBL/GenBank/DDBJ whole genome shotgun (WGS) entry which is preliminary data.</text>
</comment>
<gene>
    <name evidence="4" type="ORF">A3Q56_01295</name>
</gene>
<reference evidence="4 5" key="1">
    <citation type="submission" date="2016-04" db="EMBL/GenBank/DDBJ databases">
        <title>The genome of Intoshia linei affirms orthonectids as highly simplified spiralians.</title>
        <authorList>
            <person name="Mikhailov K.V."/>
            <person name="Slusarev G.S."/>
            <person name="Nikitin M.A."/>
            <person name="Logacheva M.D."/>
            <person name="Penin A."/>
            <person name="Aleoshin V."/>
            <person name="Panchin Y.V."/>
        </authorList>
    </citation>
    <scope>NUCLEOTIDE SEQUENCE [LARGE SCALE GENOMIC DNA]</scope>
    <source>
        <strain evidence="4">Intl2013</strain>
        <tissue evidence="4">Whole animal</tissue>
    </source>
</reference>
<dbReference type="OrthoDB" id="26525at2759"/>
<dbReference type="Pfam" id="PF13499">
    <property type="entry name" value="EF-hand_7"/>
    <property type="match status" value="2"/>
</dbReference>
<dbReference type="InterPro" id="IPR050145">
    <property type="entry name" value="Centrin_CML-like"/>
</dbReference>